<dbReference type="GO" id="GO:0002476">
    <property type="term" value="P:antigen processing and presentation of endogenous peptide antigen via MHC class Ib"/>
    <property type="evidence" value="ECO:0000318"/>
    <property type="project" value="GO_Central"/>
</dbReference>
<dbReference type="GO" id="GO:0009897">
    <property type="term" value="C:external side of plasma membrane"/>
    <property type="evidence" value="ECO:0000318"/>
    <property type="project" value="GO_Central"/>
</dbReference>
<reference evidence="10 11" key="2">
    <citation type="journal article" date="2012" name="Nature">
        <title>Insights into hominid evolution from the gorilla genome sequence.</title>
        <authorList>
            <person name="Scally A."/>
            <person name="Dutheil J.Y."/>
            <person name="Hillier L.W."/>
            <person name="Jordan G.E."/>
            <person name="Goodhead I."/>
            <person name="Herrero J."/>
            <person name="Hobolth A."/>
            <person name="Lappalainen T."/>
            <person name="Mailund T."/>
            <person name="Marques-Bonet T."/>
            <person name="McCarthy S."/>
            <person name="Montgomery S.H."/>
            <person name="Schwalie P.C."/>
            <person name="Tang Y.A."/>
            <person name="Ward M.C."/>
            <person name="Xue Y."/>
            <person name="Yngvadottir B."/>
            <person name="Alkan C."/>
            <person name="Andersen L.N."/>
            <person name="Ayub Q."/>
            <person name="Ball E.V."/>
            <person name="Beal K."/>
            <person name="Bradley B.J."/>
            <person name="Chen Y."/>
            <person name="Clee C.M."/>
            <person name="Fitzgerald S."/>
            <person name="Graves T.A."/>
            <person name="Gu Y."/>
            <person name="Heath P."/>
            <person name="Heger A."/>
            <person name="Karakoc E."/>
            <person name="Kolb-Kokocinski A."/>
            <person name="Laird G.K."/>
            <person name="Lunter G."/>
            <person name="Meader S."/>
            <person name="Mort M."/>
            <person name="Mullikin J.C."/>
            <person name="Munch K."/>
            <person name="O'Connor T.D."/>
            <person name="Phillips A.D."/>
            <person name="Prado-Martinez J."/>
            <person name="Rogers A.S."/>
            <person name="Sajjadian S."/>
            <person name="Schmidt D."/>
            <person name="Shaw K."/>
            <person name="Simpson J.T."/>
            <person name="Stenson P.D."/>
            <person name="Turner D.J."/>
            <person name="Vigilant L."/>
            <person name="Vilella A.J."/>
            <person name="Whitener W."/>
            <person name="Zhu B."/>
            <person name="Cooper D.N."/>
            <person name="de Jong P."/>
            <person name="Dermitzakis E.T."/>
            <person name="Eichler E.E."/>
            <person name="Flicek P."/>
            <person name="Goldman N."/>
            <person name="Mundy N.I."/>
            <person name="Ning Z."/>
            <person name="Odom D.T."/>
            <person name="Ponting C.P."/>
            <person name="Quail M.A."/>
            <person name="Ryder O.A."/>
            <person name="Searle S.M."/>
            <person name="Warren W.C."/>
            <person name="Wilson R.K."/>
            <person name="Schierup M.H."/>
            <person name="Rogers J."/>
            <person name="Tyler-Smith C."/>
            <person name="Durbin R."/>
        </authorList>
    </citation>
    <scope>NUCLEOTIDE SEQUENCE [LARGE SCALE GENOMIC DNA]</scope>
</reference>
<reference evidence="11" key="1">
    <citation type="submission" date="2011-05" db="EMBL/GenBank/DDBJ databases">
        <title>Insights into the evolution of the great apes provided by the gorilla genome.</title>
        <authorList>
            <person name="Scally A."/>
        </authorList>
    </citation>
    <scope>NUCLEOTIDE SEQUENCE [LARGE SCALE GENOMIC DNA]</scope>
</reference>
<comment type="function">
    <text evidence="1">Involved in the presentation of foreign antigens to the immune system.</text>
</comment>
<sequence>MVRMVSVLLSLLLLLGPAVPQETRDGHYSLTYLYTGLSKPGCRALTVFLNGRAFFHYNSEDRKAEPLGPWRHVEGVEDWEKQSQVQNAREDIFMETLNNIMEYYNDSNGSHALKERFGSFWKNAYDGKDYIEFNKEIPAWVPLVPEAEPVYVQRAKAYLEEECPATLRKYLKYSKNILDRQDPPCVVVTSHQAPGEKKKLKCLAYDFYPGKTDVHWTRAGEVQEPELRGDVLHGGNGTYQTWLLVHVPPQDTAPYSCHVQYSSLAQPLLVPGEAR</sequence>
<dbReference type="Bgee" id="ENSGGOG00000001997">
    <property type="expression patterns" value="Expressed in liver and 1 other cell type or tissue"/>
</dbReference>
<dbReference type="SUPFAM" id="SSF54452">
    <property type="entry name" value="MHC antigen-recognition domain"/>
    <property type="match status" value="1"/>
</dbReference>
<dbReference type="STRING" id="9593.ENSGGOP00000018454"/>
<dbReference type="Pfam" id="PF00129">
    <property type="entry name" value="MHC_I"/>
    <property type="match status" value="1"/>
</dbReference>
<evidence type="ECO:0000256" key="5">
    <source>
        <dbReference type="ARBA" id="ARBA00023157"/>
    </source>
</evidence>
<protein>
    <recommendedName>
        <fullName evidence="9">Ig-like domain-containing protein</fullName>
    </recommendedName>
</protein>
<evidence type="ECO:0000256" key="4">
    <source>
        <dbReference type="ARBA" id="ARBA00022729"/>
    </source>
</evidence>
<dbReference type="InterPro" id="IPR011161">
    <property type="entry name" value="MHC_I-like_Ag-recog"/>
</dbReference>
<dbReference type="Proteomes" id="UP000001519">
    <property type="component" value="Chromosome 7"/>
</dbReference>
<keyword evidence="6" id="KW-0325">Glycoprotein</keyword>
<dbReference type="CDD" id="cd21010">
    <property type="entry name" value="IgC1_MHC-like_ZAG"/>
    <property type="match status" value="1"/>
</dbReference>
<evidence type="ECO:0000256" key="1">
    <source>
        <dbReference type="ARBA" id="ARBA00002297"/>
    </source>
</evidence>
<dbReference type="GO" id="GO:0001916">
    <property type="term" value="P:positive regulation of T cell mediated cytotoxicity"/>
    <property type="evidence" value="ECO:0000318"/>
    <property type="project" value="GO_Central"/>
</dbReference>
<dbReference type="InterPro" id="IPR011162">
    <property type="entry name" value="MHC_I/II-like_Ag-recog"/>
</dbReference>
<dbReference type="GeneTree" id="ENSGT01120000271828"/>
<name>G3RRN0_GORGO</name>
<organism evidence="10 11">
    <name type="scientific">Gorilla gorilla gorilla</name>
    <name type="common">Western lowland gorilla</name>
    <dbReference type="NCBI Taxonomy" id="9595"/>
    <lineage>
        <taxon>Eukaryota</taxon>
        <taxon>Metazoa</taxon>
        <taxon>Chordata</taxon>
        <taxon>Craniata</taxon>
        <taxon>Vertebrata</taxon>
        <taxon>Euteleostomi</taxon>
        <taxon>Mammalia</taxon>
        <taxon>Eutheria</taxon>
        <taxon>Euarchontoglires</taxon>
        <taxon>Primates</taxon>
        <taxon>Haplorrhini</taxon>
        <taxon>Catarrhini</taxon>
        <taxon>Hominidae</taxon>
        <taxon>Gorilla</taxon>
    </lineage>
</organism>
<dbReference type="eggNOG" id="ENOG502RWW3">
    <property type="taxonomic scope" value="Eukaryota"/>
</dbReference>
<dbReference type="PANTHER" id="PTHR16675">
    <property type="entry name" value="MHC CLASS I-RELATED"/>
    <property type="match status" value="1"/>
</dbReference>
<dbReference type="InterPro" id="IPR001039">
    <property type="entry name" value="MHC_I_a_a1/a2"/>
</dbReference>
<dbReference type="InterPro" id="IPR007110">
    <property type="entry name" value="Ig-like_dom"/>
</dbReference>
<feature type="chain" id="PRO_5014154908" description="Ig-like domain-containing protein" evidence="8">
    <location>
        <begin position="21"/>
        <end position="275"/>
    </location>
</feature>
<keyword evidence="5" id="KW-1015">Disulfide bond</keyword>
<dbReference type="InterPro" id="IPR036179">
    <property type="entry name" value="Ig-like_dom_sf"/>
</dbReference>
<dbReference type="GO" id="GO:0006955">
    <property type="term" value="P:immune response"/>
    <property type="evidence" value="ECO:0000318"/>
    <property type="project" value="GO_Central"/>
</dbReference>
<dbReference type="EMBL" id="CABD030053210">
    <property type="status" value="NOT_ANNOTATED_CDS"/>
    <property type="molecule type" value="Genomic_DNA"/>
</dbReference>
<proteinExistence type="inferred from homology"/>
<evidence type="ECO:0000256" key="6">
    <source>
        <dbReference type="ARBA" id="ARBA00023180"/>
    </source>
</evidence>
<dbReference type="Gene3D" id="3.30.500.10">
    <property type="entry name" value="MHC class I-like antigen recognition-like"/>
    <property type="match status" value="1"/>
</dbReference>
<dbReference type="GO" id="GO:0002486">
    <property type="term" value="P:antigen processing and presentation of endogenous peptide antigen via MHC class I via ER pathway, TAP-independent"/>
    <property type="evidence" value="ECO:0000318"/>
    <property type="project" value="GO_Central"/>
</dbReference>
<evidence type="ECO:0000256" key="3">
    <source>
        <dbReference type="ARBA" id="ARBA00011817"/>
    </source>
</evidence>
<feature type="domain" description="Ig-like" evidence="9">
    <location>
        <begin position="184"/>
        <end position="263"/>
    </location>
</feature>
<keyword evidence="11" id="KW-1185">Reference proteome</keyword>
<dbReference type="SUPFAM" id="SSF48726">
    <property type="entry name" value="Immunoglobulin"/>
    <property type="match status" value="1"/>
</dbReference>
<dbReference type="InterPro" id="IPR013783">
    <property type="entry name" value="Ig-like_fold"/>
</dbReference>
<evidence type="ECO:0000256" key="2">
    <source>
        <dbReference type="ARBA" id="ARBA00006909"/>
    </source>
</evidence>
<dbReference type="GO" id="GO:0005615">
    <property type="term" value="C:extracellular space"/>
    <property type="evidence" value="ECO:0000318"/>
    <property type="project" value="GO_Central"/>
</dbReference>
<dbReference type="InterPro" id="IPR050208">
    <property type="entry name" value="MHC_class-I_related"/>
</dbReference>
<reference evidence="10" key="4">
    <citation type="submission" date="2025-09" db="UniProtKB">
        <authorList>
            <consortium name="Ensembl"/>
        </authorList>
    </citation>
    <scope>IDENTIFICATION</scope>
</reference>
<reference evidence="10" key="3">
    <citation type="submission" date="2025-08" db="UniProtKB">
        <authorList>
            <consortium name="Ensembl"/>
        </authorList>
    </citation>
    <scope>IDENTIFICATION</scope>
</reference>
<evidence type="ECO:0000313" key="10">
    <source>
        <dbReference type="Ensembl" id="ENSGGOP00000018454.2"/>
    </source>
</evidence>
<dbReference type="OMA" id="ENECPER"/>
<dbReference type="Pfam" id="PF07654">
    <property type="entry name" value="C1-set"/>
    <property type="match status" value="1"/>
</dbReference>
<comment type="similarity">
    <text evidence="2 7">Belongs to the MHC class I family.</text>
</comment>
<accession>G3RRN0</accession>
<dbReference type="PROSITE" id="PS50835">
    <property type="entry name" value="IG_LIKE"/>
    <property type="match status" value="1"/>
</dbReference>
<dbReference type="PRINTS" id="PR01638">
    <property type="entry name" value="MHCCLASSI"/>
</dbReference>
<dbReference type="PANTHER" id="PTHR16675:SF289">
    <property type="entry name" value="ZINC-ALPHA-2-GLYCOPROTEIN"/>
    <property type="match status" value="1"/>
</dbReference>
<dbReference type="HOGENOM" id="CLU_047501_11_5_1"/>
<evidence type="ECO:0000259" key="9">
    <source>
        <dbReference type="PROSITE" id="PS50835"/>
    </source>
</evidence>
<dbReference type="InterPro" id="IPR037055">
    <property type="entry name" value="MHC_I-like_Ag-recog_sf"/>
</dbReference>
<evidence type="ECO:0000313" key="11">
    <source>
        <dbReference type="Proteomes" id="UP000001519"/>
    </source>
</evidence>
<dbReference type="AlphaFoldDB" id="G3RRN0"/>
<dbReference type="InParanoid" id="G3RRN0"/>
<feature type="signal peptide" evidence="8">
    <location>
        <begin position="1"/>
        <end position="20"/>
    </location>
</feature>
<keyword evidence="4 8" id="KW-0732">Signal</keyword>
<dbReference type="SMART" id="SM00407">
    <property type="entry name" value="IGc1"/>
    <property type="match status" value="1"/>
</dbReference>
<dbReference type="Ensembl" id="ENSGGOT00000029931.2">
    <property type="protein sequence ID" value="ENSGGOP00000018454.2"/>
    <property type="gene ID" value="ENSGGOG00000001997.3"/>
</dbReference>
<evidence type="ECO:0000256" key="7">
    <source>
        <dbReference type="RuleBase" id="RU004439"/>
    </source>
</evidence>
<dbReference type="FunFam" id="2.60.40.10:FF:001703">
    <property type="entry name" value="Zinc-alpha-2-glycoprotein"/>
    <property type="match status" value="1"/>
</dbReference>
<dbReference type="Gene3D" id="2.60.40.10">
    <property type="entry name" value="Immunoglobulins"/>
    <property type="match status" value="1"/>
</dbReference>
<evidence type="ECO:0000256" key="8">
    <source>
        <dbReference type="SAM" id="SignalP"/>
    </source>
</evidence>
<dbReference type="InterPro" id="IPR003597">
    <property type="entry name" value="Ig_C1-set"/>
</dbReference>
<comment type="subunit">
    <text evidence="3">Heterodimer of an alpha chain and a beta chain (beta-2-microglobulin).</text>
</comment>